<evidence type="ECO:0000313" key="3">
    <source>
        <dbReference type="Proteomes" id="UP000641025"/>
    </source>
</evidence>
<gene>
    <name evidence="2" type="ORF">JFN90_03230</name>
</gene>
<proteinExistence type="predicted"/>
<comment type="caution">
    <text evidence="2">The sequence shown here is derived from an EMBL/GenBank/DDBJ whole genome shotgun (WGS) entry which is preliminary data.</text>
</comment>
<keyword evidence="1" id="KW-0732">Signal</keyword>
<feature type="chain" id="PRO_5047092813" description="Lipoprotein" evidence="1">
    <location>
        <begin position="24"/>
        <end position="127"/>
    </location>
</feature>
<dbReference type="PROSITE" id="PS51257">
    <property type="entry name" value="PROKAR_LIPOPROTEIN"/>
    <property type="match status" value="1"/>
</dbReference>
<dbReference type="RefSeq" id="WP_199393665.1">
    <property type="nucleotide sequence ID" value="NZ_JAEMHK010000002.1"/>
</dbReference>
<reference evidence="2 3" key="1">
    <citation type="submission" date="2020-12" db="EMBL/GenBank/DDBJ databases">
        <title>Geomonas sp. Red259, isolated from paddy soil.</title>
        <authorList>
            <person name="Xu Z."/>
            <person name="Zhang Z."/>
            <person name="Masuda Y."/>
            <person name="Itoh H."/>
            <person name="Senoo K."/>
        </authorList>
    </citation>
    <scope>NUCLEOTIDE SEQUENCE [LARGE SCALE GENOMIC DNA]</scope>
    <source>
        <strain evidence="2 3">Red259</strain>
    </source>
</reference>
<keyword evidence="3" id="KW-1185">Reference proteome</keyword>
<evidence type="ECO:0008006" key="4">
    <source>
        <dbReference type="Google" id="ProtNLM"/>
    </source>
</evidence>
<name>A0ABS0YNS1_9BACT</name>
<evidence type="ECO:0000313" key="2">
    <source>
        <dbReference type="EMBL" id="MBJ6799145.1"/>
    </source>
</evidence>
<dbReference type="Proteomes" id="UP000641025">
    <property type="component" value="Unassembled WGS sequence"/>
</dbReference>
<sequence length="127" mass="13325">MRKHHFKQRVRAAVLLTACTLLAGCPHRVMDDPGPAVTYYRPLGSLQCTGGGKTVAEIEHELRKAGITVNRAACGVDGRMHAMVCGAPDGRIAIFEIPAQQAVSAAALGLKPLATLPDAAETPCQAP</sequence>
<organism evidence="2 3">
    <name type="scientific">Geomonas propionica</name>
    <dbReference type="NCBI Taxonomy" id="2798582"/>
    <lineage>
        <taxon>Bacteria</taxon>
        <taxon>Pseudomonadati</taxon>
        <taxon>Thermodesulfobacteriota</taxon>
        <taxon>Desulfuromonadia</taxon>
        <taxon>Geobacterales</taxon>
        <taxon>Geobacteraceae</taxon>
        <taxon>Geomonas</taxon>
    </lineage>
</organism>
<protein>
    <recommendedName>
        <fullName evidence="4">Lipoprotein</fullName>
    </recommendedName>
</protein>
<accession>A0ABS0YNS1</accession>
<evidence type="ECO:0000256" key="1">
    <source>
        <dbReference type="SAM" id="SignalP"/>
    </source>
</evidence>
<feature type="signal peptide" evidence="1">
    <location>
        <begin position="1"/>
        <end position="23"/>
    </location>
</feature>
<dbReference type="EMBL" id="JAEMHK010000002">
    <property type="protein sequence ID" value="MBJ6799145.1"/>
    <property type="molecule type" value="Genomic_DNA"/>
</dbReference>